<feature type="transmembrane region" description="Helical" evidence="2">
    <location>
        <begin position="107"/>
        <end position="129"/>
    </location>
</feature>
<name>A0ABV5M8C7_9ACTN</name>
<evidence type="ECO:0000256" key="2">
    <source>
        <dbReference type="SAM" id="Phobius"/>
    </source>
</evidence>
<accession>A0ABV5M8C7</accession>
<sequence length="415" mass="42269">MTITETRAETRALSPALVLAGLLLVAGNLRAGITTVGPVLDELRRDLGLSSLTASALISLPLVAFAVVSPFAPALARRTGIERALGGGLVVLAAGLVVRSLPGLPLLWLGTALLGVAVAVLNVVLPALVKRDFPGRIGQVTGAYSVVQSVFAATAAGVAVPVAGLTAAGWRLPLGMWAGLALIALAVLAPQLRRRTVAPEPAHIRRHGPRRSGQDRSPAAPAPAAGRSPWRTALGWQVTAFMALQSIGYYILITWLPSIEKAAGIDATAAGVHQLLLNGFGIAGSIGCSTLIARLRDQRPLGVLTPVLYGIAVTGILTAPQYSAVWSSLAGVAGGFGIVLALSFFGLRTGHHTQAAALSGMAQAVGYMVAAAGPIAAGALHDATGSWTPALLTVVGLDAVLIVFGYLAGRSRTIG</sequence>
<dbReference type="InterPro" id="IPR036259">
    <property type="entry name" value="MFS_trans_sf"/>
</dbReference>
<protein>
    <submittedName>
        <fullName evidence="3">MFS transporter</fullName>
    </submittedName>
</protein>
<feature type="transmembrane region" description="Helical" evidence="2">
    <location>
        <begin position="234"/>
        <end position="255"/>
    </location>
</feature>
<feature type="transmembrane region" description="Helical" evidence="2">
    <location>
        <begin position="357"/>
        <end position="380"/>
    </location>
</feature>
<keyword evidence="2" id="KW-0812">Transmembrane</keyword>
<dbReference type="InterPro" id="IPR052524">
    <property type="entry name" value="MFS_Cyanate_Porter"/>
</dbReference>
<feature type="transmembrane region" description="Helical" evidence="2">
    <location>
        <begin position="170"/>
        <end position="189"/>
    </location>
</feature>
<evidence type="ECO:0000256" key="1">
    <source>
        <dbReference type="SAM" id="MobiDB-lite"/>
    </source>
</evidence>
<dbReference type="EMBL" id="JBHMCA010000035">
    <property type="protein sequence ID" value="MFB9445141.1"/>
    <property type="molecule type" value="Genomic_DNA"/>
</dbReference>
<feature type="transmembrane region" description="Helical" evidence="2">
    <location>
        <begin position="84"/>
        <end position="101"/>
    </location>
</feature>
<feature type="transmembrane region" description="Helical" evidence="2">
    <location>
        <begin position="275"/>
        <end position="293"/>
    </location>
</feature>
<keyword evidence="4" id="KW-1185">Reference proteome</keyword>
<feature type="transmembrane region" description="Helical" evidence="2">
    <location>
        <begin position="386"/>
        <end position="409"/>
    </location>
</feature>
<dbReference type="Pfam" id="PF07690">
    <property type="entry name" value="MFS_1"/>
    <property type="match status" value="1"/>
</dbReference>
<organism evidence="3 4">
    <name type="scientific">Dactylosporangium vinaceum</name>
    <dbReference type="NCBI Taxonomy" id="53362"/>
    <lineage>
        <taxon>Bacteria</taxon>
        <taxon>Bacillati</taxon>
        <taxon>Actinomycetota</taxon>
        <taxon>Actinomycetes</taxon>
        <taxon>Micromonosporales</taxon>
        <taxon>Micromonosporaceae</taxon>
        <taxon>Dactylosporangium</taxon>
    </lineage>
</organism>
<feature type="transmembrane region" description="Helical" evidence="2">
    <location>
        <begin position="300"/>
        <end position="319"/>
    </location>
</feature>
<evidence type="ECO:0000313" key="3">
    <source>
        <dbReference type="EMBL" id="MFB9445141.1"/>
    </source>
</evidence>
<dbReference type="SUPFAM" id="SSF103473">
    <property type="entry name" value="MFS general substrate transporter"/>
    <property type="match status" value="1"/>
</dbReference>
<feature type="region of interest" description="Disordered" evidence="1">
    <location>
        <begin position="199"/>
        <end position="227"/>
    </location>
</feature>
<dbReference type="PANTHER" id="PTHR23523">
    <property type="match status" value="1"/>
</dbReference>
<dbReference type="Gene3D" id="1.20.1250.20">
    <property type="entry name" value="MFS general substrate transporter like domains"/>
    <property type="match status" value="2"/>
</dbReference>
<dbReference type="Proteomes" id="UP001589608">
    <property type="component" value="Unassembled WGS sequence"/>
</dbReference>
<keyword evidence="2" id="KW-0472">Membrane</keyword>
<evidence type="ECO:0000313" key="4">
    <source>
        <dbReference type="Proteomes" id="UP001589608"/>
    </source>
</evidence>
<feature type="transmembrane region" description="Helical" evidence="2">
    <location>
        <begin position="141"/>
        <end position="164"/>
    </location>
</feature>
<dbReference type="PANTHER" id="PTHR23523:SF2">
    <property type="entry name" value="2-NITROIMIDAZOLE TRANSPORTER"/>
    <property type="match status" value="1"/>
</dbReference>
<dbReference type="RefSeq" id="WP_223095022.1">
    <property type="nucleotide sequence ID" value="NZ_CP061913.1"/>
</dbReference>
<keyword evidence="2" id="KW-1133">Transmembrane helix</keyword>
<reference evidence="3 4" key="1">
    <citation type="submission" date="2024-09" db="EMBL/GenBank/DDBJ databases">
        <authorList>
            <person name="Sun Q."/>
            <person name="Mori K."/>
        </authorList>
    </citation>
    <scope>NUCLEOTIDE SEQUENCE [LARGE SCALE GENOMIC DNA]</scope>
    <source>
        <strain evidence="3 4">JCM 3307</strain>
    </source>
</reference>
<gene>
    <name evidence="3" type="ORF">ACFFTR_18865</name>
</gene>
<feature type="transmembrane region" description="Helical" evidence="2">
    <location>
        <begin position="325"/>
        <end position="345"/>
    </location>
</feature>
<feature type="transmembrane region" description="Helical" evidence="2">
    <location>
        <begin position="47"/>
        <end position="72"/>
    </location>
</feature>
<dbReference type="InterPro" id="IPR011701">
    <property type="entry name" value="MFS"/>
</dbReference>
<proteinExistence type="predicted"/>
<comment type="caution">
    <text evidence="3">The sequence shown here is derived from an EMBL/GenBank/DDBJ whole genome shotgun (WGS) entry which is preliminary data.</text>
</comment>